<evidence type="ECO:0000313" key="2">
    <source>
        <dbReference type="EMBL" id="CAB4132830.1"/>
    </source>
</evidence>
<gene>
    <name evidence="2" type="ORF">UFOVP249_46</name>
</gene>
<proteinExistence type="predicted"/>
<name>A0A6J5LIL3_9CAUD</name>
<organism evidence="2">
    <name type="scientific">uncultured Caudovirales phage</name>
    <dbReference type="NCBI Taxonomy" id="2100421"/>
    <lineage>
        <taxon>Viruses</taxon>
        <taxon>Duplodnaviria</taxon>
        <taxon>Heunggongvirae</taxon>
        <taxon>Uroviricota</taxon>
        <taxon>Caudoviricetes</taxon>
        <taxon>Peduoviridae</taxon>
        <taxon>Maltschvirus</taxon>
        <taxon>Maltschvirus maltsch</taxon>
    </lineage>
</organism>
<protein>
    <submittedName>
        <fullName evidence="2">Uncharacterized protein</fullName>
    </submittedName>
</protein>
<sequence>MDGLEALTGAVGPGMSAYNAGVDTSRKYEEQQNQQALRQAQMQEILQNMKQREINAPLDMQVKQQQLQNAQLEGKIKQNETYSSILEKAGPMLEAVPPAARHAQLMNMVKSHGLDANDPEIQGFMQSMQNVPADKIPAVLAGISSTLTQQSRQYQQALAVAEIQRKSHVEGAQVAAGASRYATDQRAAQAAAKAKGVSSIQDLVRSGKMTAEKAAVAFHGAAQFETDPVEAQKLSQMAQQYEQLAMNQRNAQATGKVDVGAVANLPTQNIPPALGNQPKLGTAENPIKLK</sequence>
<evidence type="ECO:0000256" key="1">
    <source>
        <dbReference type="SAM" id="MobiDB-lite"/>
    </source>
</evidence>
<reference evidence="2" key="1">
    <citation type="submission" date="2020-04" db="EMBL/GenBank/DDBJ databases">
        <authorList>
            <person name="Chiriac C."/>
            <person name="Salcher M."/>
            <person name="Ghai R."/>
            <person name="Kavagutti S V."/>
        </authorList>
    </citation>
    <scope>NUCLEOTIDE SEQUENCE</scope>
</reference>
<feature type="region of interest" description="Disordered" evidence="1">
    <location>
        <begin position="270"/>
        <end position="290"/>
    </location>
</feature>
<dbReference type="EMBL" id="LR796268">
    <property type="protein sequence ID" value="CAB4132830.1"/>
    <property type="molecule type" value="Genomic_DNA"/>
</dbReference>
<accession>A0A6J5LIL3</accession>